<dbReference type="STRING" id="1802579.A2310_06535"/>
<dbReference type="NCBIfam" id="TIGR01855">
    <property type="entry name" value="IMP_synth_hisH"/>
    <property type="match status" value="1"/>
</dbReference>
<dbReference type="GO" id="GO:0004359">
    <property type="term" value="F:glutaminase activity"/>
    <property type="evidence" value="ECO:0007669"/>
    <property type="project" value="UniProtKB-EC"/>
</dbReference>
<dbReference type="Gene3D" id="3.40.50.880">
    <property type="match status" value="1"/>
</dbReference>
<keyword evidence="4 12" id="KW-0963">Cytoplasm</keyword>
<protein>
    <recommendedName>
        <fullName evidence="12">Imidazole glycerol phosphate synthase subunit HisH</fullName>
        <ecNumber evidence="12">4.3.2.10</ecNumber>
    </recommendedName>
    <alternativeName>
        <fullName evidence="12">IGP synthase glutaminase subunit</fullName>
        <ecNumber evidence="12">3.5.1.2</ecNumber>
    </alternativeName>
    <alternativeName>
        <fullName evidence="12">IGP synthase subunit HisH</fullName>
    </alternativeName>
    <alternativeName>
        <fullName evidence="12">ImGP synthase subunit HisH</fullName>
        <shortName evidence="12">IGPS subunit HisH</shortName>
    </alternativeName>
</protein>
<organism evidence="15 16">
    <name type="scientific">candidate division WOR-1 bacterium RIFOXYB2_FULL_37_13</name>
    <dbReference type="NCBI Taxonomy" id="1802579"/>
    <lineage>
        <taxon>Bacteria</taxon>
        <taxon>Bacillati</taxon>
        <taxon>Saganbacteria</taxon>
    </lineage>
</organism>
<feature type="domain" description="Glutamine amidotransferase" evidence="14">
    <location>
        <begin position="5"/>
        <end position="201"/>
    </location>
</feature>
<evidence type="ECO:0000256" key="5">
    <source>
        <dbReference type="ARBA" id="ARBA00022605"/>
    </source>
</evidence>
<keyword evidence="7 12" id="KW-0315">Glutamine amidotransferase</keyword>
<dbReference type="AlphaFoldDB" id="A0A1F4SUS5"/>
<evidence type="ECO:0000256" key="12">
    <source>
        <dbReference type="HAMAP-Rule" id="MF_00278"/>
    </source>
</evidence>
<accession>A0A1F4SUS5</accession>
<comment type="catalytic activity">
    <reaction evidence="11 12">
        <text>L-glutamine + H2O = L-glutamate + NH4(+)</text>
        <dbReference type="Rhea" id="RHEA:15889"/>
        <dbReference type="ChEBI" id="CHEBI:15377"/>
        <dbReference type="ChEBI" id="CHEBI:28938"/>
        <dbReference type="ChEBI" id="CHEBI:29985"/>
        <dbReference type="ChEBI" id="CHEBI:58359"/>
        <dbReference type="EC" id="3.5.1.2"/>
    </reaction>
</comment>
<dbReference type="PROSITE" id="PS51273">
    <property type="entry name" value="GATASE_TYPE_1"/>
    <property type="match status" value="1"/>
</dbReference>
<sequence>MFIAIIDYGAGNLRSVEKALKKLGFKSVITKDKAEIMSASGIILPGVGAFDAAVKELRSKGLELVIQEIIAKDIPFLGICLGYQLLFENSEEGKEKGLSILKGKARKFDFSKIGLNLSVPHMGWNQLLIKNTSNLFDGIKNGDMVYFAHSYYCDPENESIISTATSYGIEFVSSITKNNVFGIQFHPEKSGNVGLKILNNFGDLCLK</sequence>
<dbReference type="Pfam" id="PF00117">
    <property type="entry name" value="GATase"/>
    <property type="match status" value="1"/>
</dbReference>
<comment type="caution">
    <text evidence="15">The sequence shown here is derived from an EMBL/GenBank/DDBJ whole genome shotgun (WGS) entry which is preliminary data.</text>
</comment>
<name>A0A1F4SUS5_UNCSA</name>
<dbReference type="PANTHER" id="PTHR42701">
    <property type="entry name" value="IMIDAZOLE GLYCEROL PHOSPHATE SYNTHASE SUBUNIT HISH"/>
    <property type="match status" value="1"/>
</dbReference>
<feature type="active site" evidence="12 13">
    <location>
        <position position="186"/>
    </location>
</feature>
<comment type="subunit">
    <text evidence="3 12">Heterodimer of HisH and HisF.</text>
</comment>
<dbReference type="HAMAP" id="MF_00278">
    <property type="entry name" value="HisH"/>
    <property type="match status" value="1"/>
</dbReference>
<evidence type="ECO:0000313" key="16">
    <source>
        <dbReference type="Proteomes" id="UP000178417"/>
    </source>
</evidence>
<dbReference type="EC" id="4.3.2.10" evidence="12"/>
<reference evidence="15 16" key="1">
    <citation type="journal article" date="2016" name="Nat. Commun.">
        <title>Thousands of microbial genomes shed light on interconnected biogeochemical processes in an aquifer system.</title>
        <authorList>
            <person name="Anantharaman K."/>
            <person name="Brown C.T."/>
            <person name="Hug L.A."/>
            <person name="Sharon I."/>
            <person name="Castelle C.J."/>
            <person name="Probst A.J."/>
            <person name="Thomas B.C."/>
            <person name="Singh A."/>
            <person name="Wilkins M.J."/>
            <person name="Karaoz U."/>
            <person name="Brodie E.L."/>
            <person name="Williams K.H."/>
            <person name="Hubbard S.S."/>
            <person name="Banfield J.F."/>
        </authorList>
    </citation>
    <scope>NUCLEOTIDE SEQUENCE [LARGE SCALE GENOMIC DNA]</scope>
</reference>
<feature type="active site" description="Nucleophile" evidence="12 13">
    <location>
        <position position="80"/>
    </location>
</feature>
<evidence type="ECO:0000256" key="7">
    <source>
        <dbReference type="ARBA" id="ARBA00022962"/>
    </source>
</evidence>
<feature type="active site" evidence="12 13">
    <location>
        <position position="188"/>
    </location>
</feature>
<dbReference type="InterPro" id="IPR017926">
    <property type="entry name" value="GATASE"/>
</dbReference>
<dbReference type="GO" id="GO:0000107">
    <property type="term" value="F:imidazoleglycerol-phosphate synthase activity"/>
    <property type="evidence" value="ECO:0007669"/>
    <property type="project" value="UniProtKB-UniRule"/>
</dbReference>
<evidence type="ECO:0000256" key="6">
    <source>
        <dbReference type="ARBA" id="ARBA00022801"/>
    </source>
</evidence>
<evidence type="ECO:0000256" key="11">
    <source>
        <dbReference type="ARBA" id="ARBA00049534"/>
    </source>
</evidence>
<evidence type="ECO:0000259" key="14">
    <source>
        <dbReference type="Pfam" id="PF00117"/>
    </source>
</evidence>
<evidence type="ECO:0000256" key="13">
    <source>
        <dbReference type="PIRSR" id="PIRSR000495-1"/>
    </source>
</evidence>
<evidence type="ECO:0000256" key="10">
    <source>
        <dbReference type="ARBA" id="ARBA00047838"/>
    </source>
</evidence>
<keyword evidence="5 12" id="KW-0028">Amino-acid biosynthesis</keyword>
<dbReference type="PIRSF" id="PIRSF000495">
    <property type="entry name" value="Amidotransf_hisH"/>
    <property type="match status" value="1"/>
</dbReference>
<dbReference type="GO" id="GO:0016829">
    <property type="term" value="F:lyase activity"/>
    <property type="evidence" value="ECO:0007669"/>
    <property type="project" value="UniProtKB-KW"/>
</dbReference>
<keyword evidence="6 12" id="KW-0378">Hydrolase</keyword>
<comment type="subcellular location">
    <subcellularLocation>
        <location evidence="1 12">Cytoplasm</location>
    </subcellularLocation>
</comment>
<keyword evidence="15" id="KW-0808">Transferase</keyword>
<dbReference type="GO" id="GO:0000105">
    <property type="term" value="P:L-histidine biosynthetic process"/>
    <property type="evidence" value="ECO:0007669"/>
    <property type="project" value="UniProtKB-UniRule"/>
</dbReference>
<dbReference type="CDD" id="cd01748">
    <property type="entry name" value="GATase1_IGP_Synthase"/>
    <property type="match status" value="1"/>
</dbReference>
<dbReference type="FunFam" id="3.40.50.880:FF:000009">
    <property type="entry name" value="Imidazole glycerol phosphate synthase subunit HisH"/>
    <property type="match status" value="1"/>
</dbReference>
<dbReference type="InterPro" id="IPR010139">
    <property type="entry name" value="Imidazole-glycPsynth_HisH"/>
</dbReference>
<dbReference type="UniPathway" id="UPA00031">
    <property type="reaction ID" value="UER00010"/>
</dbReference>
<evidence type="ECO:0000256" key="8">
    <source>
        <dbReference type="ARBA" id="ARBA00023102"/>
    </source>
</evidence>
<comment type="pathway">
    <text evidence="2 12">Amino-acid biosynthesis; L-histidine biosynthesis; L-histidine from 5-phospho-alpha-D-ribose 1-diphosphate: step 5/9.</text>
</comment>
<dbReference type="GO" id="GO:0005737">
    <property type="term" value="C:cytoplasm"/>
    <property type="evidence" value="ECO:0007669"/>
    <property type="project" value="UniProtKB-SubCell"/>
</dbReference>
<evidence type="ECO:0000313" key="15">
    <source>
        <dbReference type="EMBL" id="OGC24185.1"/>
    </source>
</evidence>
<keyword evidence="8 12" id="KW-0368">Histidine biosynthesis</keyword>
<evidence type="ECO:0000256" key="2">
    <source>
        <dbReference type="ARBA" id="ARBA00005091"/>
    </source>
</evidence>
<keyword evidence="9 12" id="KW-0456">Lyase</keyword>
<dbReference type="EMBL" id="MEUB01000011">
    <property type="protein sequence ID" value="OGC24185.1"/>
    <property type="molecule type" value="Genomic_DNA"/>
</dbReference>
<comment type="function">
    <text evidence="12">IGPS catalyzes the conversion of PRFAR and glutamine to IGP, AICAR and glutamate. The HisH subunit catalyzes the hydrolysis of glutamine to glutamate and ammonia as part of the synthesis of IGP and AICAR. The resulting ammonia molecule is channeled to the active site of HisF.</text>
</comment>
<evidence type="ECO:0000256" key="1">
    <source>
        <dbReference type="ARBA" id="ARBA00004496"/>
    </source>
</evidence>
<dbReference type="InterPro" id="IPR029062">
    <property type="entry name" value="Class_I_gatase-like"/>
</dbReference>
<comment type="catalytic activity">
    <reaction evidence="10 12">
        <text>5-[(5-phospho-1-deoxy-D-ribulos-1-ylimino)methylamino]-1-(5-phospho-beta-D-ribosyl)imidazole-4-carboxamide + L-glutamine = D-erythro-1-(imidazol-4-yl)glycerol 3-phosphate + 5-amino-1-(5-phospho-beta-D-ribosyl)imidazole-4-carboxamide + L-glutamate + H(+)</text>
        <dbReference type="Rhea" id="RHEA:24793"/>
        <dbReference type="ChEBI" id="CHEBI:15378"/>
        <dbReference type="ChEBI" id="CHEBI:29985"/>
        <dbReference type="ChEBI" id="CHEBI:58278"/>
        <dbReference type="ChEBI" id="CHEBI:58359"/>
        <dbReference type="ChEBI" id="CHEBI:58475"/>
        <dbReference type="ChEBI" id="CHEBI:58525"/>
        <dbReference type="EC" id="4.3.2.10"/>
    </reaction>
</comment>
<evidence type="ECO:0000256" key="4">
    <source>
        <dbReference type="ARBA" id="ARBA00022490"/>
    </source>
</evidence>
<dbReference type="SUPFAM" id="SSF52317">
    <property type="entry name" value="Class I glutamine amidotransferase-like"/>
    <property type="match status" value="1"/>
</dbReference>
<dbReference type="EC" id="3.5.1.2" evidence="12"/>
<evidence type="ECO:0000256" key="3">
    <source>
        <dbReference type="ARBA" id="ARBA00011152"/>
    </source>
</evidence>
<gene>
    <name evidence="12" type="primary">hisH</name>
    <name evidence="15" type="ORF">A2310_06535</name>
</gene>
<proteinExistence type="inferred from homology"/>
<dbReference type="PANTHER" id="PTHR42701:SF1">
    <property type="entry name" value="IMIDAZOLE GLYCEROL PHOSPHATE SYNTHASE SUBUNIT HISH"/>
    <property type="match status" value="1"/>
</dbReference>
<evidence type="ECO:0000256" key="9">
    <source>
        <dbReference type="ARBA" id="ARBA00023239"/>
    </source>
</evidence>
<dbReference type="Proteomes" id="UP000178417">
    <property type="component" value="Unassembled WGS sequence"/>
</dbReference>